<evidence type="ECO:0000259" key="2">
    <source>
        <dbReference type="Pfam" id="PF12229"/>
    </source>
</evidence>
<feature type="domain" description="YoaR-like putative peptidoglycan binding" evidence="2">
    <location>
        <begin position="103"/>
        <end position="213"/>
    </location>
</feature>
<dbReference type="PROSITE" id="PS51257">
    <property type="entry name" value="PROKAR_LIPOPROTEIN"/>
    <property type="match status" value="1"/>
</dbReference>
<dbReference type="InterPro" id="IPR052913">
    <property type="entry name" value="Glycopeptide_resist_protein"/>
</dbReference>
<reference evidence="3" key="1">
    <citation type="submission" date="2020-08" db="EMBL/GenBank/DDBJ databases">
        <title>Genome public.</title>
        <authorList>
            <person name="Liu C."/>
            <person name="Sun Q."/>
        </authorList>
    </citation>
    <scope>NUCLEOTIDE SEQUENCE</scope>
    <source>
        <strain evidence="3">NSJ-55</strain>
    </source>
</reference>
<evidence type="ECO:0000313" key="3">
    <source>
        <dbReference type="EMBL" id="MBC5689700.1"/>
    </source>
</evidence>
<feature type="transmembrane region" description="Helical" evidence="1">
    <location>
        <begin position="21"/>
        <end position="42"/>
    </location>
</feature>
<keyword evidence="1" id="KW-0472">Membrane</keyword>
<protein>
    <submittedName>
        <fullName evidence="3">VanW family protein</fullName>
    </submittedName>
</protein>
<sequence>MNKKRKKHKSVRSYKPDRRAILGLLFVLACAVCVIVLVQLYLHRTIDKYEKNVIIKGVSIGTTDVSDMTKEEAKSAVLADTESCGQEQLILTLENGNQAEAALSELGLTVKDLDSVIQKAADYGKVGNAVSCFKILKNSEKGKEKKRFTIAYQVTEEDVKRILEERLNPLLKLPVNARVTQDENGVVVVEEQPGEILDIEKTVKNINQFLDKKWNKKGGTVQAEVRHTEPDITTEDLEGITDLLGSFTTYYGNDGSGRSLNVESGANHINATLLQPGEEISVNGAMEPYTEENGYYPAASYEGDRVVESMGGGICQVSTTLYNAVLRAELEVTERHPHSMLVSYVEPSMDAAIAEDILDFKFKNNYGSQIYIETVLSDGSLTFNIYGKETRDENRSVEYVSETLETEEPEGKRFVATEDAIGYIATQSEAHTGMTAQLWKVVYEDGQEVSRDVINYSEYVSSKETVGVGTASDNQEAVEKINAAIETQDEDKIQKAIQEITGGNG</sequence>
<keyword evidence="1" id="KW-1133">Transmembrane helix</keyword>
<accession>A0A923RQM5</accession>
<evidence type="ECO:0000256" key="1">
    <source>
        <dbReference type="SAM" id="Phobius"/>
    </source>
</evidence>
<gene>
    <name evidence="3" type="ORF">H8S37_12295</name>
</gene>
<dbReference type="InterPro" id="IPR022029">
    <property type="entry name" value="YoaR-like_PG-bd"/>
</dbReference>
<comment type="caution">
    <text evidence="3">The sequence shown here is derived from an EMBL/GenBank/DDBJ whole genome shotgun (WGS) entry which is preliminary data.</text>
</comment>
<dbReference type="InterPro" id="IPR007391">
    <property type="entry name" value="Vancomycin_resist_VanW"/>
</dbReference>
<keyword evidence="1" id="KW-0812">Transmembrane</keyword>
<keyword evidence="4" id="KW-1185">Reference proteome</keyword>
<organism evidence="3 4">
    <name type="scientific">Mediterraneibacter hominis</name>
    <dbReference type="NCBI Taxonomy" id="2763054"/>
    <lineage>
        <taxon>Bacteria</taxon>
        <taxon>Bacillati</taxon>
        <taxon>Bacillota</taxon>
        <taxon>Clostridia</taxon>
        <taxon>Lachnospirales</taxon>
        <taxon>Lachnospiraceae</taxon>
        <taxon>Mediterraneibacter</taxon>
    </lineage>
</organism>
<dbReference type="PANTHER" id="PTHR35788">
    <property type="entry name" value="EXPORTED PROTEIN-RELATED"/>
    <property type="match status" value="1"/>
</dbReference>
<name>A0A923RQM5_9FIRM</name>
<dbReference type="Pfam" id="PF12229">
    <property type="entry name" value="PG_binding_4"/>
    <property type="match status" value="1"/>
</dbReference>
<proteinExistence type="predicted"/>
<dbReference type="EMBL" id="JACOPF010000002">
    <property type="protein sequence ID" value="MBC5689700.1"/>
    <property type="molecule type" value="Genomic_DNA"/>
</dbReference>
<dbReference type="AlphaFoldDB" id="A0A923RQM5"/>
<evidence type="ECO:0000313" key="4">
    <source>
        <dbReference type="Proteomes" id="UP000652477"/>
    </source>
</evidence>
<dbReference type="RefSeq" id="WP_186876353.1">
    <property type="nucleotide sequence ID" value="NZ_JACOPF010000002.1"/>
</dbReference>
<dbReference type="Proteomes" id="UP000652477">
    <property type="component" value="Unassembled WGS sequence"/>
</dbReference>
<dbReference type="Pfam" id="PF04294">
    <property type="entry name" value="VanW"/>
    <property type="match status" value="1"/>
</dbReference>
<dbReference type="PANTHER" id="PTHR35788:SF1">
    <property type="entry name" value="EXPORTED PROTEIN"/>
    <property type="match status" value="1"/>
</dbReference>